<protein>
    <submittedName>
        <fullName evidence="2">Uncharacterized protein</fullName>
    </submittedName>
</protein>
<feature type="region of interest" description="Disordered" evidence="1">
    <location>
        <begin position="304"/>
        <end position="324"/>
    </location>
</feature>
<evidence type="ECO:0000313" key="3">
    <source>
        <dbReference type="Proteomes" id="UP001234581"/>
    </source>
</evidence>
<sequence length="839" mass="93369">MKYPSQLVFAPLPTTSVIQHTVKYEPRSEHGVEENTLQPKVVLHRYKGDLIYARLVNNNTSLELRRYILDSSDTTKDQQSPVICVNYSTAIASDIVFVNGDQGLYCWIVSVDGQLIRHKFQVNDLFATNTNTVIDGPSPTTYLDPIVRPIKSFMNNQLVSLSVTASGVATLAFDDGSLVHIQDLELHNAPATREGLNVIYKDDAVCEYQIHELSTFAPFVLLRRVGGMVGWNGSASMGASSAQVYISALASRDRTTIGVLQDHQLSIWKDMTSTTNPKLLELPQFDDAHQRLMDTEEQDLTCQFPGSFDPPPLDNHHDQDPALSSDNHTPDYLIRISPCGSIAIIFVGAKTSPYFVIYDIQSNRFLRVVMIPSSSDDDQQPLQFAGSIKDNVVRLWVVWATQEKQLVLSTVDVSVSSANTNDLVTSPDWQQMLSCDHSTPSAVDILLLGSTQLMMATSNTLSAARDLDQIDAAFLQHSSIEDAGCQMVLSTLSSISDTLDTNARQRLETQLRSCFPQGSPEELYKQHGLKDVDISNTPTLDKNDIGKLLNLMVPDDASLPAEDAQQHIGTMIQSLIISATSQIVTTRFNIAFSLLTLLAHAVYGDGDTSLKELMLSTWELLRTLDALRWLESEGNDMRQVYPVVLEKHSWDIGASAYHRVATLAKPDMLIEIADMLAVQGDTERAIALTRLFLDNKQLTMAMGGKKGDTVRAVQCRGYLANKEFDHAVEVLQQVTDPAVQNRLLDDLLDRAYTSANYDFICKRLQPLGVSRVGDCIRQKAENQVKVDTDTAKDHLSWWELGYSFYALANHMEQAYACMRLHMEQTGNKDKVLMDFFSGK</sequence>
<dbReference type="GeneID" id="83208948"/>
<accession>A0AAD7XZ38</accession>
<organism evidence="2 3">
    <name type="scientific">Lichtheimia ornata</name>
    <dbReference type="NCBI Taxonomy" id="688661"/>
    <lineage>
        <taxon>Eukaryota</taxon>
        <taxon>Fungi</taxon>
        <taxon>Fungi incertae sedis</taxon>
        <taxon>Mucoromycota</taxon>
        <taxon>Mucoromycotina</taxon>
        <taxon>Mucoromycetes</taxon>
        <taxon>Mucorales</taxon>
        <taxon>Lichtheimiaceae</taxon>
        <taxon>Lichtheimia</taxon>
    </lineage>
</organism>
<evidence type="ECO:0000313" key="2">
    <source>
        <dbReference type="EMBL" id="KAJ8662569.1"/>
    </source>
</evidence>
<comment type="caution">
    <text evidence="2">The sequence shown here is derived from an EMBL/GenBank/DDBJ whole genome shotgun (WGS) entry which is preliminary data.</text>
</comment>
<keyword evidence="3" id="KW-1185">Reference proteome</keyword>
<dbReference type="Proteomes" id="UP001234581">
    <property type="component" value="Unassembled WGS sequence"/>
</dbReference>
<dbReference type="RefSeq" id="XP_058347482.1">
    <property type="nucleotide sequence ID" value="XM_058481625.1"/>
</dbReference>
<proteinExistence type="predicted"/>
<dbReference type="AlphaFoldDB" id="A0AAD7XZ38"/>
<gene>
    <name evidence="2" type="ORF">O0I10_001530</name>
</gene>
<name>A0AAD7XZ38_9FUNG</name>
<evidence type="ECO:0000256" key="1">
    <source>
        <dbReference type="SAM" id="MobiDB-lite"/>
    </source>
</evidence>
<reference evidence="2 3" key="1">
    <citation type="submission" date="2023-03" db="EMBL/GenBank/DDBJ databases">
        <title>Genome sequence of Lichtheimia ornata CBS 291.66.</title>
        <authorList>
            <person name="Mohabir J.T."/>
            <person name="Shea T.P."/>
            <person name="Kurbessoian T."/>
            <person name="Berby B."/>
            <person name="Fontaine J."/>
            <person name="Livny J."/>
            <person name="Gnirke A."/>
            <person name="Stajich J.E."/>
            <person name="Cuomo C.A."/>
        </authorList>
    </citation>
    <scope>NUCLEOTIDE SEQUENCE [LARGE SCALE GENOMIC DNA]</scope>
    <source>
        <strain evidence="2">CBS 291.66</strain>
    </source>
</reference>
<dbReference type="EMBL" id="JARTCD010000004">
    <property type="protein sequence ID" value="KAJ8662569.1"/>
    <property type="molecule type" value="Genomic_DNA"/>
</dbReference>